<accession>A0A8H8WZZ7</accession>
<dbReference type="CDD" id="cd07002">
    <property type="entry name" value="cupin_SznF-like_C"/>
    <property type="match status" value="1"/>
</dbReference>
<dbReference type="Proteomes" id="UP000663508">
    <property type="component" value="Plasmid pVL1_1"/>
</dbReference>
<reference evidence="1" key="1">
    <citation type="submission" date="2020-11" db="EMBL/GenBank/DDBJ databases">
        <title>Complete genome sequence of a novel pathogenic Methylobacterium strain isolated from rice in Vietnam.</title>
        <authorList>
            <person name="Lai K."/>
            <person name="Okazaki S."/>
            <person name="Higashi K."/>
            <person name="Mori H."/>
            <person name="Toyoda A."/>
            <person name="Kurokawa K."/>
        </authorList>
    </citation>
    <scope>NUCLEOTIDE SEQUENCE</scope>
    <source>
        <strain evidence="1">VL1</strain>
        <plasmid evidence="1">pVL1_1</plasmid>
    </source>
</reference>
<evidence type="ECO:0008006" key="3">
    <source>
        <dbReference type="Google" id="ProtNLM"/>
    </source>
</evidence>
<dbReference type="SUPFAM" id="SSF48613">
    <property type="entry name" value="Heme oxygenase-like"/>
    <property type="match status" value="1"/>
</dbReference>
<dbReference type="SUPFAM" id="SSF51182">
    <property type="entry name" value="RmlC-like cupins"/>
    <property type="match status" value="1"/>
</dbReference>
<dbReference type="AlphaFoldDB" id="A0A8H8WZZ7"/>
<organism evidence="1 2">
    <name type="scientific">Methylobacterium indicum</name>
    <dbReference type="NCBI Taxonomy" id="1775910"/>
    <lineage>
        <taxon>Bacteria</taxon>
        <taxon>Pseudomonadati</taxon>
        <taxon>Pseudomonadota</taxon>
        <taxon>Alphaproteobacteria</taxon>
        <taxon>Hyphomicrobiales</taxon>
        <taxon>Methylobacteriaceae</taxon>
        <taxon>Methylobacterium</taxon>
    </lineage>
</organism>
<keyword evidence="1" id="KW-0614">Plasmid</keyword>
<dbReference type="KEGG" id="mind:mvi_61470"/>
<dbReference type="EMBL" id="AP024146">
    <property type="protein sequence ID" value="BCM87686.1"/>
    <property type="molecule type" value="Genomic_DNA"/>
</dbReference>
<geneLocation type="plasmid" evidence="1 2">
    <name>pVL1_1</name>
</geneLocation>
<dbReference type="InterPro" id="IPR011051">
    <property type="entry name" value="RmlC_Cupin_sf"/>
</dbReference>
<proteinExistence type="predicted"/>
<evidence type="ECO:0000313" key="1">
    <source>
        <dbReference type="EMBL" id="BCM87686.1"/>
    </source>
</evidence>
<gene>
    <name evidence="1" type="ORF">mvi_61470</name>
</gene>
<dbReference type="Gene3D" id="1.20.910.10">
    <property type="entry name" value="Heme oxygenase-like"/>
    <property type="match status" value="1"/>
</dbReference>
<dbReference type="RefSeq" id="WP_207183736.1">
    <property type="nucleotide sequence ID" value="NZ_AP024146.1"/>
</dbReference>
<sequence length="475" mass="55176">MKTNIRDVRTVRDFSIKNQDLCRDAILAFCDSPLFHDDEHRYEESYYGRRLRPHVIKHLDFSKPLEMKELPQYTALAANRILFAMNEADILMLPPSKLAQSDFLDRYSDERIAQAYLGMPYLERYLFSFLKTEITLSDNWSLRTIEEYFYNYVREAKGITSLPSADAILKSAAPDVAARDWLIQLAPDFLIESSPMARYASGNYGPLSSALFKIIIDELGYGDFDKKHSTMFENTMRSVGLNHQTHYYWQYYLNGSLFLANYYNQITRNRRNIFKYIGAIFLAETAFIKSCAIWRDALKSALPGIDVRYFDEHCHIDVDHSRMAFEGLVRPAIERYGSFAAQEIVRGFEEARLVSEFAERDFVTQIEWKDRASENTRIYRQIWPKVRAAYEAGEIAKADLNELRGELSITHSHDGDELCHVTRGEMEFLNGFERSTTLNDDDGIIIQHNRLHGALIQSESCQYEIYSIGDVSRWL</sequence>
<name>A0A8H8WZZ7_9HYPH</name>
<protein>
    <recommendedName>
        <fullName evidence="3">Cupin</fullName>
    </recommendedName>
</protein>
<evidence type="ECO:0000313" key="2">
    <source>
        <dbReference type="Proteomes" id="UP000663508"/>
    </source>
</evidence>
<dbReference type="Pfam" id="PF14518">
    <property type="entry name" value="Haem_oxygenas_2"/>
    <property type="match status" value="1"/>
</dbReference>
<dbReference type="SMART" id="SM01236">
    <property type="entry name" value="Haem_oxygenase_2"/>
    <property type="match status" value="1"/>
</dbReference>
<dbReference type="InterPro" id="IPR016084">
    <property type="entry name" value="Haem_Oase-like_multi-hlx"/>
</dbReference>